<organism evidence="5 6">
    <name type="scientific">Vigna radiata var. radiata</name>
    <name type="common">Mung bean</name>
    <name type="synonym">Phaseolus aureus</name>
    <dbReference type="NCBI Taxonomy" id="3916"/>
    <lineage>
        <taxon>Eukaryota</taxon>
        <taxon>Viridiplantae</taxon>
        <taxon>Streptophyta</taxon>
        <taxon>Embryophyta</taxon>
        <taxon>Tracheophyta</taxon>
        <taxon>Spermatophyta</taxon>
        <taxon>Magnoliopsida</taxon>
        <taxon>eudicotyledons</taxon>
        <taxon>Gunneridae</taxon>
        <taxon>Pentapetalae</taxon>
        <taxon>rosids</taxon>
        <taxon>fabids</taxon>
        <taxon>Fabales</taxon>
        <taxon>Fabaceae</taxon>
        <taxon>Papilionoideae</taxon>
        <taxon>50 kb inversion clade</taxon>
        <taxon>NPAAA clade</taxon>
        <taxon>indigoferoid/millettioid clade</taxon>
        <taxon>Phaseoleae</taxon>
        <taxon>Vigna</taxon>
    </lineage>
</organism>
<dbReference type="GO" id="GO:0016020">
    <property type="term" value="C:membrane"/>
    <property type="evidence" value="ECO:0007669"/>
    <property type="project" value="UniProtKB-SubCell"/>
</dbReference>
<dbReference type="PANTHER" id="PTHR33138">
    <property type="entry name" value="OS01G0690200 PROTEIN"/>
    <property type="match status" value="1"/>
</dbReference>
<comment type="subcellular location">
    <subcellularLocation>
        <location evidence="1">Membrane</location>
        <topology evidence="1">Single-pass membrane protein</topology>
    </subcellularLocation>
</comment>
<dbReference type="GeneID" id="106763721"/>
<feature type="domain" description="Wall-associated receptor kinase galacturonan-binding" evidence="4">
    <location>
        <begin position="30"/>
        <end position="93"/>
    </location>
</feature>
<sequence length="400" mass="45538">MRRERTLLVVLLLILLHHISATKDHQEHRCPPSSCGNIPNITYPFRLQGDPENCGDERYELGCENNVTVLYLYSAKYHVQAINYDNYTVRVVDPALQHHNCSSLPIRSLSRSNFSDTYTDSADLYQASLYLYLNWESLNFEHIVFLNCNHSVRENEKYVESGECVKWDSKGYAYAVGGDLKAEDLEVGCDVKLVAPTSFKTFNKHSYAAIHRALAYGFEIFWVNLACQNHCPNKEFCDFDSSSQKLLCYPLYEESLLQWLKILAGLPLEWLAELTRLQWSPALPGQSHGPLQDASLDADPVQALEPELAPLRCSSRIGKPPERYICSMIETLSSILIPSSYKQALQNECWKKAIESELLALEENQTWDIVPCPPYVKPLGSKFVFSIKLHSDGSINRYKA</sequence>
<dbReference type="KEGG" id="vra:106763721"/>
<evidence type="ECO:0000256" key="1">
    <source>
        <dbReference type="ARBA" id="ARBA00004167"/>
    </source>
</evidence>
<dbReference type="Pfam" id="PF13947">
    <property type="entry name" value="GUB_WAK_bind"/>
    <property type="match status" value="1"/>
</dbReference>
<dbReference type="RefSeq" id="XP_014503370.1">
    <property type="nucleotide sequence ID" value="XM_014647884.2"/>
</dbReference>
<keyword evidence="2 3" id="KW-0732">Signal</keyword>
<evidence type="ECO:0000259" key="4">
    <source>
        <dbReference type="Pfam" id="PF13947"/>
    </source>
</evidence>
<evidence type="ECO:0000256" key="2">
    <source>
        <dbReference type="ARBA" id="ARBA00022729"/>
    </source>
</evidence>
<dbReference type="GO" id="GO:0030247">
    <property type="term" value="F:polysaccharide binding"/>
    <property type="evidence" value="ECO:0007669"/>
    <property type="project" value="InterPro"/>
</dbReference>
<dbReference type="OrthoDB" id="1513794at2759"/>
<reference evidence="5" key="1">
    <citation type="journal article" date="2014" name="Nat. Commun.">
        <title>Genome sequence of mungbean and insights into evolution within Vigna species.</title>
        <authorList>
            <person name="Kang Y.J."/>
            <person name="Kim S.K."/>
            <person name="Kim M.Y."/>
            <person name="Lestari P."/>
            <person name="Kim K.H."/>
            <person name="Ha B.K."/>
            <person name="Jun T.H."/>
            <person name="Hwang W.J."/>
            <person name="Lee T."/>
            <person name="Lee J."/>
            <person name="Shim S."/>
            <person name="Yoon M.Y."/>
            <person name="Jang Y.E."/>
            <person name="Han K.S."/>
            <person name="Taeprayoon P."/>
            <person name="Yoon N."/>
            <person name="Somta P."/>
            <person name="Tanya P."/>
            <person name="Kim K.S."/>
            <person name="Gwag J.G."/>
            <person name="Moon J.K."/>
            <person name="Lee Y.H."/>
            <person name="Park B.S."/>
            <person name="Bombarely A."/>
            <person name="Doyle J.J."/>
            <person name="Jackson S.A."/>
            <person name="Schafleitner R."/>
            <person name="Srinives P."/>
            <person name="Varshney R.K."/>
            <person name="Lee S.H."/>
        </authorList>
    </citation>
    <scope>NUCLEOTIDE SEQUENCE [LARGE SCALE GENOMIC DNA]</scope>
    <source>
        <strain evidence="5">cv. VC1973A</strain>
    </source>
</reference>
<proteinExistence type="predicted"/>
<evidence type="ECO:0000313" key="6">
    <source>
        <dbReference type="RefSeq" id="XP_014503370.1"/>
    </source>
</evidence>
<feature type="signal peptide" evidence="3">
    <location>
        <begin position="1"/>
        <end position="21"/>
    </location>
</feature>
<protein>
    <submittedName>
        <fullName evidence="6">LEAF RUST 10 DISEASE-RESISTANCE LOCUS RECEPTOR-LIKE PROTEIN KINASE-like 2.1</fullName>
    </submittedName>
</protein>
<evidence type="ECO:0000256" key="3">
    <source>
        <dbReference type="SAM" id="SignalP"/>
    </source>
</evidence>
<dbReference type="InterPro" id="IPR025287">
    <property type="entry name" value="WAK_GUB"/>
</dbReference>
<accession>A0A1S3UBH0</accession>
<reference evidence="6" key="2">
    <citation type="submission" date="2025-08" db="UniProtKB">
        <authorList>
            <consortium name="RefSeq"/>
        </authorList>
    </citation>
    <scope>IDENTIFICATION</scope>
    <source>
        <tissue evidence="6">Leaf</tissue>
    </source>
</reference>
<dbReference type="PANTHER" id="PTHR33138:SF30">
    <property type="entry name" value="LEAF RUST 10 DISEASE-RESISTANCE LOCUS RECEPTOR-LIKE PROTEIN KINASE-LIKE 2.7"/>
    <property type="match status" value="1"/>
</dbReference>
<dbReference type="AlphaFoldDB" id="A0A1S3UBH0"/>
<dbReference type="Proteomes" id="UP000087766">
    <property type="component" value="Chromosome 6"/>
</dbReference>
<gene>
    <name evidence="6" type="primary">LOC106763721</name>
</gene>
<name>A0A1S3UBH0_VIGRR</name>
<keyword evidence="5" id="KW-1185">Reference proteome</keyword>
<feature type="chain" id="PRO_5010241132" evidence="3">
    <location>
        <begin position="22"/>
        <end position="400"/>
    </location>
</feature>
<evidence type="ECO:0000313" key="5">
    <source>
        <dbReference type="Proteomes" id="UP000087766"/>
    </source>
</evidence>